<dbReference type="EMBL" id="WWCR01000021">
    <property type="protein sequence ID" value="MYM74259.1"/>
    <property type="molecule type" value="Genomic_DNA"/>
</dbReference>
<feature type="region of interest" description="Disordered" evidence="6">
    <location>
        <begin position="1"/>
        <end position="78"/>
    </location>
</feature>
<feature type="compositionally biased region" description="Polar residues" evidence="6">
    <location>
        <begin position="1"/>
        <end position="12"/>
    </location>
</feature>
<dbReference type="PANTHER" id="PTHR43806">
    <property type="entry name" value="PEPTIDASE S8"/>
    <property type="match status" value="1"/>
</dbReference>
<dbReference type="Gene3D" id="3.40.50.200">
    <property type="entry name" value="Peptidase S8/S53 domain"/>
    <property type="match status" value="1"/>
</dbReference>
<evidence type="ECO:0000256" key="3">
    <source>
        <dbReference type="ARBA" id="ARBA00022801"/>
    </source>
</evidence>
<keyword evidence="2 5" id="KW-0645">Protease</keyword>
<dbReference type="GO" id="GO:0006508">
    <property type="term" value="P:proteolysis"/>
    <property type="evidence" value="ECO:0007669"/>
    <property type="project" value="UniProtKB-KW"/>
</dbReference>
<dbReference type="PROSITE" id="PS00137">
    <property type="entry name" value="SUBTILASE_HIS"/>
    <property type="match status" value="1"/>
</dbReference>
<evidence type="ECO:0000256" key="5">
    <source>
        <dbReference type="PROSITE-ProRule" id="PRU01240"/>
    </source>
</evidence>
<feature type="domain" description="Peptidase S8/S53" evidence="7">
    <location>
        <begin position="318"/>
        <end position="560"/>
    </location>
</feature>
<evidence type="ECO:0000259" key="7">
    <source>
        <dbReference type="Pfam" id="PF00082"/>
    </source>
</evidence>
<dbReference type="PROSITE" id="PS00138">
    <property type="entry name" value="SUBTILASE_SER"/>
    <property type="match status" value="1"/>
</dbReference>
<dbReference type="PROSITE" id="PS51892">
    <property type="entry name" value="SUBTILASE"/>
    <property type="match status" value="1"/>
</dbReference>
<feature type="active site" description="Charge relay system" evidence="5">
    <location>
        <position position="533"/>
    </location>
</feature>
<dbReference type="SUPFAM" id="SSF52743">
    <property type="entry name" value="Subtilisin-like"/>
    <property type="match status" value="1"/>
</dbReference>
<dbReference type="PRINTS" id="PR00723">
    <property type="entry name" value="SUBTILISIN"/>
</dbReference>
<dbReference type="GO" id="GO:0004252">
    <property type="term" value="F:serine-type endopeptidase activity"/>
    <property type="evidence" value="ECO:0007669"/>
    <property type="project" value="UniProtKB-UniRule"/>
</dbReference>
<dbReference type="AlphaFoldDB" id="A0A7X4KI34"/>
<feature type="active site" description="Charge relay system" evidence="5">
    <location>
        <position position="363"/>
    </location>
</feature>
<evidence type="ECO:0000256" key="6">
    <source>
        <dbReference type="SAM" id="MobiDB-lite"/>
    </source>
</evidence>
<evidence type="ECO:0000256" key="4">
    <source>
        <dbReference type="ARBA" id="ARBA00022825"/>
    </source>
</evidence>
<evidence type="ECO:0000313" key="9">
    <source>
        <dbReference type="Proteomes" id="UP000469734"/>
    </source>
</evidence>
<gene>
    <name evidence="8" type="ORF">GTP56_18940</name>
</gene>
<reference evidence="8 9" key="1">
    <citation type="submission" date="2019-12" db="EMBL/GenBank/DDBJ databases">
        <title>Novel species isolated from a subtropical stream in China.</title>
        <authorList>
            <person name="Lu H."/>
        </authorList>
    </citation>
    <scope>NUCLEOTIDE SEQUENCE [LARGE SCALE GENOMIC DNA]</scope>
    <source>
        <strain evidence="8 9">FT134W</strain>
    </source>
</reference>
<name>A0A7X4KI34_9BURK</name>
<sequence>MPKNPNGGSTTPPDLPASAVDGDTAAPPESGNPGGRRSGSTSSSASSSGDTRAADTVASSADGESAPHSNGHAGGSGHAIGARKKQFVIAPRHQTEALQTLGFQPLQFDALEQALRNSNDIEVVDKVGPRSVLSALSDGSGSSQGVLVARMTEQKAAALHQQGQGRLLVERDQHLALMDPSLRLPAMVTGVTPTNGGGPVLNAVISVVGKDGAPQANAEVSLFGSMLPASGVTDANGRVTLSLFGETPDTVRGLYVKPKADYWSFYQSDPDISSDEPNVVALRALSDWPALAGFPRQRCYGWGQKAMRLDQLPGNYRGQGVKIAIIDSGAATSHDNLHGIRAGFDVLNKKTNPDGWNQDTLGHGTHCAGVIAAADIASGIRGFAPDAEVHACKLFPGGQVSQLIDALEYCIDKQIDVVNLSLGGAEVSEALEQQIIRAKRAGVACIVAAGNSGGPVQYPASSPNVLAVSAIGKLDEFPADSYHAQTLDANVDANGYFTAKFSCFGPQVGVCAPGVAITSCVPPNNFAAWDGTSMATPHVTGLAALTMAHHPDFQTAQYQARGPERVERLFQIIRASAHRVSLGDQSRTGFGLPDVLLAVGLQSQAARPAMQPQQMMGPMVAPLVAPMIAPLMATPMMAQAPVYDPFAFDVARTHLGNFGMQWPHLHVGQFPIPKPYNPIMW</sequence>
<evidence type="ECO:0000313" key="8">
    <source>
        <dbReference type="EMBL" id="MYM74259.1"/>
    </source>
</evidence>
<organism evidence="8 9">
    <name type="scientific">Duganella margarita</name>
    <dbReference type="NCBI Taxonomy" id="2692170"/>
    <lineage>
        <taxon>Bacteria</taxon>
        <taxon>Pseudomonadati</taxon>
        <taxon>Pseudomonadota</taxon>
        <taxon>Betaproteobacteria</taxon>
        <taxon>Burkholderiales</taxon>
        <taxon>Oxalobacteraceae</taxon>
        <taxon>Telluria group</taxon>
        <taxon>Duganella</taxon>
    </lineage>
</organism>
<dbReference type="InterPro" id="IPR023828">
    <property type="entry name" value="Peptidase_S8_Ser-AS"/>
</dbReference>
<accession>A0A7X4KI34</accession>
<feature type="compositionally biased region" description="Low complexity" evidence="6">
    <location>
        <begin position="38"/>
        <end position="56"/>
    </location>
</feature>
<evidence type="ECO:0000256" key="2">
    <source>
        <dbReference type="ARBA" id="ARBA00022670"/>
    </source>
</evidence>
<dbReference type="InterPro" id="IPR050131">
    <property type="entry name" value="Peptidase_S8_subtilisin-like"/>
</dbReference>
<evidence type="ECO:0000256" key="1">
    <source>
        <dbReference type="ARBA" id="ARBA00011073"/>
    </source>
</evidence>
<comment type="similarity">
    <text evidence="1 5">Belongs to the peptidase S8 family.</text>
</comment>
<dbReference type="InterPro" id="IPR000209">
    <property type="entry name" value="Peptidase_S8/S53_dom"/>
</dbReference>
<keyword evidence="3 5" id="KW-0378">Hydrolase</keyword>
<comment type="caution">
    <text evidence="8">The sequence shown here is derived from an EMBL/GenBank/DDBJ whole genome shotgun (WGS) entry which is preliminary data.</text>
</comment>
<dbReference type="Proteomes" id="UP000469734">
    <property type="component" value="Unassembled WGS sequence"/>
</dbReference>
<keyword evidence="4 5" id="KW-0720">Serine protease</keyword>
<dbReference type="InterPro" id="IPR022398">
    <property type="entry name" value="Peptidase_S8_His-AS"/>
</dbReference>
<feature type="active site" description="Charge relay system" evidence="5">
    <location>
        <position position="327"/>
    </location>
</feature>
<dbReference type="InterPro" id="IPR015500">
    <property type="entry name" value="Peptidase_S8_subtilisin-rel"/>
</dbReference>
<dbReference type="PANTHER" id="PTHR43806:SF11">
    <property type="entry name" value="CEREVISIN-RELATED"/>
    <property type="match status" value="1"/>
</dbReference>
<dbReference type="Pfam" id="PF00082">
    <property type="entry name" value="Peptidase_S8"/>
    <property type="match status" value="1"/>
</dbReference>
<dbReference type="RefSeq" id="WP_161051253.1">
    <property type="nucleotide sequence ID" value="NZ_WWCR01000021.1"/>
</dbReference>
<dbReference type="InterPro" id="IPR036852">
    <property type="entry name" value="Peptidase_S8/S53_dom_sf"/>
</dbReference>
<proteinExistence type="inferred from homology"/>
<protein>
    <submittedName>
        <fullName evidence="8">S8 family serine peptidase</fullName>
    </submittedName>
</protein>